<accession>E3K3B7</accession>
<evidence type="ECO:0000313" key="12">
    <source>
        <dbReference type="EMBL" id="EFP78974.2"/>
    </source>
</evidence>
<comment type="function">
    <text evidence="1">Component of the general transcription and DNA repair factor IIH (TFIIH) core complex, which is involved in general and transcription-coupled nucleotide excision repair (NER) of damaged DNA and, when complexed to TFIIK, in RNA transcription by RNA polymerase II. In NER, TFIIH acts by opening DNA around the lesion to allow the excision of the damaged oligonucleotide and its replacement by a new DNA fragment. In transcription, TFIIH has an essential role in transcription initiation. When the pre-initiation complex (PIC) has been established, TFIIH is required for promoter opening and promoter escape. Phosphorylation of the C-terminal tail (CTD) of the largest subunit of RNA polymerase II by the kinase module TFIIK controls the initiation of transcription.</text>
</comment>
<dbReference type="GeneID" id="10537162"/>
<dbReference type="PANTHER" id="PTHR13152:SF0">
    <property type="entry name" value="GENERAL TRANSCRIPTION FACTOR IIH SUBUNIT 4"/>
    <property type="match status" value="1"/>
</dbReference>
<dbReference type="VEuPathDB" id="FungiDB:PGTG_04930"/>
<keyword evidence="7 9" id="KW-0234">DNA repair</keyword>
<dbReference type="GO" id="GO:0003690">
    <property type="term" value="F:double-stranded DNA binding"/>
    <property type="evidence" value="ECO:0000318"/>
    <property type="project" value="GO_Central"/>
</dbReference>
<dbReference type="Proteomes" id="UP000008783">
    <property type="component" value="Unassembled WGS sequence"/>
</dbReference>
<dbReference type="PANTHER" id="PTHR13152">
    <property type="entry name" value="TFIIH, POLYPEPTIDE 4"/>
    <property type="match status" value="1"/>
</dbReference>
<organism evidence="12 13">
    <name type="scientific">Puccinia graminis f. sp. tritici (strain CRL 75-36-700-3 / race SCCL)</name>
    <name type="common">Black stem rust fungus</name>
    <dbReference type="NCBI Taxonomy" id="418459"/>
    <lineage>
        <taxon>Eukaryota</taxon>
        <taxon>Fungi</taxon>
        <taxon>Dikarya</taxon>
        <taxon>Basidiomycota</taxon>
        <taxon>Pucciniomycotina</taxon>
        <taxon>Pucciniomycetes</taxon>
        <taxon>Pucciniales</taxon>
        <taxon>Pucciniaceae</taxon>
        <taxon>Puccinia</taxon>
    </lineage>
</organism>
<dbReference type="GO" id="GO:0000439">
    <property type="term" value="C:transcription factor TFIIH core complex"/>
    <property type="evidence" value="ECO:0000318"/>
    <property type="project" value="GO_Central"/>
</dbReference>
<dbReference type="eggNOG" id="KOG3471">
    <property type="taxonomic scope" value="Eukaryota"/>
</dbReference>
<evidence type="ECO:0000256" key="4">
    <source>
        <dbReference type="ARBA" id="ARBA00022763"/>
    </source>
</evidence>
<dbReference type="GO" id="GO:0006289">
    <property type="term" value="P:nucleotide-excision repair"/>
    <property type="evidence" value="ECO:0000318"/>
    <property type="project" value="GO_Central"/>
</dbReference>
<protein>
    <recommendedName>
        <fullName evidence="9">RNA polymerase II transcription factor B subunit 2</fullName>
    </recommendedName>
</protein>
<reference key="1">
    <citation type="submission" date="2007-01" db="EMBL/GenBank/DDBJ databases">
        <title>The Genome Sequence of Puccinia graminis f. sp. tritici Strain CRL 75-36-700-3.</title>
        <authorList>
            <consortium name="The Broad Institute Genome Sequencing Platform"/>
            <person name="Birren B."/>
            <person name="Lander E."/>
            <person name="Galagan J."/>
            <person name="Nusbaum C."/>
            <person name="Devon K."/>
            <person name="Cuomo C."/>
            <person name="Jaffe D."/>
            <person name="Butler J."/>
            <person name="Alvarez P."/>
            <person name="Gnerre S."/>
            <person name="Grabherr M."/>
            <person name="Mauceli E."/>
            <person name="Brockman W."/>
            <person name="Young S."/>
            <person name="LaButti K."/>
            <person name="Sykes S."/>
            <person name="DeCaprio D."/>
            <person name="Crawford M."/>
            <person name="Koehrsen M."/>
            <person name="Engels R."/>
            <person name="Montgomery P."/>
            <person name="Pearson M."/>
            <person name="Howarth C."/>
            <person name="Larson L."/>
            <person name="White J."/>
            <person name="Zeng Q."/>
            <person name="Kodira C."/>
            <person name="Yandava C."/>
            <person name="Alvarado L."/>
            <person name="O'Leary S."/>
            <person name="Szabo L."/>
            <person name="Dean R."/>
            <person name="Schein J."/>
        </authorList>
    </citation>
    <scope>NUCLEOTIDE SEQUENCE</scope>
    <source>
        <strain>CRL 75-36-700-3</strain>
    </source>
</reference>
<evidence type="ECO:0000256" key="10">
    <source>
        <dbReference type="SAM" id="MobiDB-lite"/>
    </source>
</evidence>
<keyword evidence="5 9" id="KW-0805">Transcription regulation</keyword>
<dbReference type="InterPro" id="IPR040662">
    <property type="entry name" value="Tfb2_C"/>
</dbReference>
<dbReference type="NCBIfam" id="TIGR00625">
    <property type="entry name" value="tfb2"/>
    <property type="match status" value="1"/>
</dbReference>
<dbReference type="InterPro" id="IPR004598">
    <property type="entry name" value="TFIIH_p52/Tfb2"/>
</dbReference>
<dbReference type="Pfam" id="PF03849">
    <property type="entry name" value="Tfb2"/>
    <property type="match status" value="1"/>
</dbReference>
<feature type="compositionally biased region" description="Polar residues" evidence="10">
    <location>
        <begin position="812"/>
        <end position="832"/>
    </location>
</feature>
<proteinExistence type="inferred from homology"/>
<name>E3K3B7_PUCGT</name>
<evidence type="ECO:0000256" key="5">
    <source>
        <dbReference type="ARBA" id="ARBA00023015"/>
    </source>
</evidence>
<dbReference type="AlphaFoldDB" id="E3K3B7"/>
<evidence type="ECO:0000256" key="6">
    <source>
        <dbReference type="ARBA" id="ARBA00023163"/>
    </source>
</evidence>
<dbReference type="EMBL" id="DS178271">
    <property type="protein sequence ID" value="EFP78974.2"/>
    <property type="molecule type" value="Genomic_DNA"/>
</dbReference>
<dbReference type="HOGENOM" id="CLU_015563_0_0_1"/>
<feature type="region of interest" description="Disordered" evidence="10">
    <location>
        <begin position="810"/>
        <end position="836"/>
    </location>
</feature>
<dbReference type="Pfam" id="PF18307">
    <property type="entry name" value="Tfb2_C"/>
    <property type="match status" value="1"/>
</dbReference>
<dbReference type="OrthoDB" id="364513at2759"/>
<evidence type="ECO:0000256" key="9">
    <source>
        <dbReference type="RuleBase" id="RU364024"/>
    </source>
</evidence>
<comment type="subcellular location">
    <subcellularLocation>
        <location evidence="2 9">Nucleus</location>
    </subcellularLocation>
</comment>
<comment type="function">
    <text evidence="9">Component of the general transcription and DNA repair factor IIH (TFIIH) core complex which is involved in general and transcription-coupled nucleotide excision repair (NER) of damaged DNA.</text>
</comment>
<dbReference type="GO" id="GO:0001671">
    <property type="term" value="F:ATPase activator activity"/>
    <property type="evidence" value="ECO:0007669"/>
    <property type="project" value="InterPro"/>
</dbReference>
<evidence type="ECO:0000256" key="2">
    <source>
        <dbReference type="ARBA" id="ARBA00004123"/>
    </source>
</evidence>
<dbReference type="STRING" id="418459.E3K3B7"/>
<dbReference type="RefSeq" id="XP_003323393.2">
    <property type="nucleotide sequence ID" value="XM_003323345.2"/>
</dbReference>
<keyword evidence="8 9" id="KW-0539">Nucleus</keyword>
<dbReference type="GO" id="GO:0005675">
    <property type="term" value="C:transcription factor TFIIH holo complex"/>
    <property type="evidence" value="ECO:0000318"/>
    <property type="project" value="GO_Central"/>
</dbReference>
<evidence type="ECO:0000256" key="8">
    <source>
        <dbReference type="ARBA" id="ARBA00023242"/>
    </source>
</evidence>
<keyword evidence="13" id="KW-1185">Reference proteome</keyword>
<gene>
    <name evidence="12" type="ORF">PGTG_04930</name>
</gene>
<keyword evidence="4 9" id="KW-0227">DNA damage</keyword>
<dbReference type="FunFam" id="3.30.70.2610:FF:000001">
    <property type="entry name" value="General transcription factor IIH subunit 4"/>
    <property type="match status" value="1"/>
</dbReference>
<reference evidence="13" key="2">
    <citation type="journal article" date="2011" name="Proc. Natl. Acad. Sci. U.S.A.">
        <title>Obligate biotrophy features unraveled by the genomic analysis of rust fungi.</title>
        <authorList>
            <person name="Duplessis S."/>
            <person name="Cuomo C.A."/>
            <person name="Lin Y.-C."/>
            <person name="Aerts A."/>
            <person name="Tisserant E."/>
            <person name="Veneault-Fourrey C."/>
            <person name="Joly D.L."/>
            <person name="Hacquard S."/>
            <person name="Amselem J."/>
            <person name="Cantarel B.L."/>
            <person name="Chiu R."/>
            <person name="Coutinho P.M."/>
            <person name="Feau N."/>
            <person name="Field M."/>
            <person name="Frey P."/>
            <person name="Gelhaye E."/>
            <person name="Goldberg J."/>
            <person name="Grabherr M.G."/>
            <person name="Kodira C.D."/>
            <person name="Kohler A."/>
            <person name="Kuees U."/>
            <person name="Lindquist E.A."/>
            <person name="Lucas S.M."/>
            <person name="Mago R."/>
            <person name="Mauceli E."/>
            <person name="Morin E."/>
            <person name="Murat C."/>
            <person name="Pangilinan J.L."/>
            <person name="Park R."/>
            <person name="Pearson M."/>
            <person name="Quesneville H."/>
            <person name="Rouhier N."/>
            <person name="Sakthikumar S."/>
            <person name="Salamov A.A."/>
            <person name="Schmutz J."/>
            <person name="Selles B."/>
            <person name="Shapiro H."/>
            <person name="Tanguay P."/>
            <person name="Tuskan G.A."/>
            <person name="Henrissat B."/>
            <person name="Van de Peer Y."/>
            <person name="Rouze P."/>
            <person name="Ellis J.G."/>
            <person name="Dodds P.N."/>
            <person name="Schein J.E."/>
            <person name="Zhong S."/>
            <person name="Hamelin R.C."/>
            <person name="Grigoriev I.V."/>
            <person name="Szabo L.J."/>
            <person name="Martin F."/>
        </authorList>
    </citation>
    <scope>NUCLEOTIDE SEQUENCE [LARGE SCALE GENOMIC DNA]</scope>
    <source>
        <strain evidence="13">CRL 75-36-700-3 / race SCCL</strain>
    </source>
</reference>
<evidence type="ECO:0000256" key="7">
    <source>
        <dbReference type="ARBA" id="ARBA00023204"/>
    </source>
</evidence>
<dbReference type="KEGG" id="pgr:PGTG_04930"/>
<dbReference type="GO" id="GO:0006366">
    <property type="term" value="P:transcription by RNA polymerase II"/>
    <property type="evidence" value="ECO:0007669"/>
    <property type="project" value="UniProtKB-ARBA"/>
</dbReference>
<evidence type="ECO:0000313" key="13">
    <source>
        <dbReference type="Proteomes" id="UP000008783"/>
    </source>
</evidence>
<sequence>MSSLRTTTTIPANKTRTTTTADFSSALYAFLNALPKLTLARLYNTPASCLAIFRSLTLSCLIDSSLIFCFSPSRLLPLIARHLVLNLLWSDHSIDKSQLELWADINHSESRRIHVEDSLTKLFRLNIVEQSSLDSSSSSFDDPRNHHHLTLTLNRSFQQNFRRALTGGGNHCSFGVPCNTSSNAVVSIDELDRYGTEKWETILHYMVGSRLPTKPSHNILSLLGQSGLMTSSDPRSLQSLKITSKGFGFLLEDVNTQLWDILLQYLKMTEVNGLDVVDVLACLFMLGSLELGQEYSFSNWTPTQTQVLQDLVDYGLVLVSAPDRFYPTRLATTLTSTAPPLVSAERAQEEHGFLVLETNYRIYAYTSNPLQIAVLNLFLSLRYRFPNLVVGAVTRESIKSALSNGITADQVIMYLHTHAHPQMRKLEPLLPPTVVDQIRLWELEKNRIRAQEGYLYEDFKSAAEYDSVIQYSRKLGIVLWEHAGLRKLFVGYDGHLTLREFFRRGGASNGNIEQSDSGVNLGDRSSDLGSAWAAPDRLSCKLLHNTRRWSTTLGGSDAWRPPNFSSMDQHQSNHPMRSLLDKTYATSTSTQNIAILSPFVQLSFVFHLAIAQLQRHIQETPDCVVTVIGSSSQAAFQNTLADEHDAVLFTDSSSDCLTKTLLERIEFRFCADLAQLLTLLCELGHSPVERPTLNDDEEDRGMRSRRIGLIITDLTSYLISLPTPTLSDLTRLLGFLSCTQTRLPSIHHHHHHHHHPLQNPPPIYLVDRVDHTQKWPLSTPTADPEDLRNILEIFRHFFAQIWTIDGLHETDSNTGDDSPTTTPAAVGTSSSPKPGRYRLYSLRSAADSSADDDDQITYQVLEQDALDPQYSAHPERLLRKTVVVPGC</sequence>
<evidence type="ECO:0000256" key="1">
    <source>
        <dbReference type="ARBA" id="ARBA00002817"/>
    </source>
</evidence>
<dbReference type="Gene3D" id="3.30.70.2610">
    <property type="match status" value="1"/>
</dbReference>
<dbReference type="InParanoid" id="E3K3B7"/>
<keyword evidence="6 9" id="KW-0804">Transcription</keyword>
<feature type="domain" description="Transcription factor Tfb2 C-terminal" evidence="11">
    <location>
        <begin position="436"/>
        <end position="503"/>
    </location>
</feature>
<evidence type="ECO:0000256" key="3">
    <source>
        <dbReference type="ARBA" id="ARBA00007132"/>
    </source>
</evidence>
<dbReference type="FunCoup" id="E3K3B7">
    <property type="interactions" value="239"/>
</dbReference>
<evidence type="ECO:0000259" key="11">
    <source>
        <dbReference type="Pfam" id="PF18307"/>
    </source>
</evidence>
<comment type="similarity">
    <text evidence="3 9">Belongs to the TFB2 family.</text>
</comment>